<dbReference type="PANTHER" id="PTHR43531">
    <property type="entry name" value="PROTEIN ICFG"/>
    <property type="match status" value="1"/>
</dbReference>
<dbReference type="CDD" id="cd06225">
    <property type="entry name" value="HAMP"/>
    <property type="match status" value="1"/>
</dbReference>
<dbReference type="Gene3D" id="1.10.287.950">
    <property type="entry name" value="Methyl-accepting chemotaxis protein"/>
    <property type="match status" value="1"/>
</dbReference>
<keyword evidence="4" id="KW-0175">Coiled coil</keyword>
<feature type="domain" description="NIT" evidence="9">
    <location>
        <begin position="54"/>
        <end position="305"/>
    </location>
</feature>
<feature type="region of interest" description="Disordered" evidence="5">
    <location>
        <begin position="713"/>
        <end position="738"/>
    </location>
</feature>
<dbReference type="InterPro" id="IPR004089">
    <property type="entry name" value="MCPsignal_dom"/>
</dbReference>
<evidence type="ECO:0000256" key="2">
    <source>
        <dbReference type="ARBA" id="ARBA00029447"/>
    </source>
</evidence>
<dbReference type="Proteomes" id="UP001148313">
    <property type="component" value="Unassembled WGS sequence"/>
</dbReference>
<evidence type="ECO:0000256" key="5">
    <source>
        <dbReference type="SAM" id="MobiDB-lite"/>
    </source>
</evidence>
<dbReference type="RefSeq" id="WP_271087804.1">
    <property type="nucleotide sequence ID" value="NZ_JAPJZH010000001.1"/>
</dbReference>
<keyword evidence="3" id="KW-0807">Transducer</keyword>
<feature type="transmembrane region" description="Helical" evidence="6">
    <location>
        <begin position="307"/>
        <end position="334"/>
    </location>
</feature>
<evidence type="ECO:0000259" key="7">
    <source>
        <dbReference type="PROSITE" id="PS50111"/>
    </source>
</evidence>
<keyword evidence="11" id="KW-1185">Reference proteome</keyword>
<feature type="coiled-coil region" evidence="4">
    <location>
        <begin position="657"/>
        <end position="687"/>
    </location>
</feature>
<keyword evidence="1" id="KW-0145">Chemotaxis</keyword>
<dbReference type="Pfam" id="PF08376">
    <property type="entry name" value="NIT"/>
    <property type="match status" value="1"/>
</dbReference>
<keyword evidence="6" id="KW-0812">Transmembrane</keyword>
<feature type="coiled-coil region" evidence="4">
    <location>
        <begin position="385"/>
        <end position="418"/>
    </location>
</feature>
<evidence type="ECO:0000256" key="3">
    <source>
        <dbReference type="PROSITE-ProRule" id="PRU00284"/>
    </source>
</evidence>
<dbReference type="EMBL" id="JAPJZH010000001">
    <property type="protein sequence ID" value="MDA4844285.1"/>
    <property type="molecule type" value="Genomic_DNA"/>
</dbReference>
<dbReference type="SUPFAM" id="SSF158472">
    <property type="entry name" value="HAMP domain-like"/>
    <property type="match status" value="1"/>
</dbReference>
<feature type="domain" description="HAMP" evidence="8">
    <location>
        <begin position="410"/>
        <end position="462"/>
    </location>
</feature>
<evidence type="ECO:0000313" key="11">
    <source>
        <dbReference type="Proteomes" id="UP001148313"/>
    </source>
</evidence>
<comment type="similarity">
    <text evidence="2">Belongs to the methyl-accepting chemotaxis (MCP) protein family.</text>
</comment>
<name>A0ABT4VHY8_9HYPH</name>
<evidence type="ECO:0000313" key="10">
    <source>
        <dbReference type="EMBL" id="MDA4844285.1"/>
    </source>
</evidence>
<keyword evidence="6" id="KW-0472">Membrane</keyword>
<proteinExistence type="inferred from homology"/>
<dbReference type="PANTHER" id="PTHR43531:SF11">
    <property type="entry name" value="METHYL-ACCEPTING CHEMOTAXIS PROTEIN 3"/>
    <property type="match status" value="1"/>
</dbReference>
<evidence type="ECO:0000256" key="4">
    <source>
        <dbReference type="SAM" id="Coils"/>
    </source>
</evidence>
<protein>
    <submittedName>
        <fullName evidence="10">Methyl-accepting chemotaxis protein</fullName>
    </submittedName>
</protein>
<dbReference type="PROSITE" id="PS50906">
    <property type="entry name" value="NIT"/>
    <property type="match status" value="1"/>
</dbReference>
<comment type="caution">
    <text evidence="10">The sequence shown here is derived from an EMBL/GenBank/DDBJ whole genome shotgun (WGS) entry which is preliminary data.</text>
</comment>
<dbReference type="PROSITE" id="PS50111">
    <property type="entry name" value="CHEMOTAXIS_TRANSDUC_2"/>
    <property type="match status" value="1"/>
</dbReference>
<dbReference type="InterPro" id="IPR003660">
    <property type="entry name" value="HAMP_dom"/>
</dbReference>
<reference evidence="10" key="1">
    <citation type="submission" date="2022-11" db="EMBL/GenBank/DDBJ databases">
        <title>Hoeflea poritis sp. nov., isolated from scleractinian coral Porites lutea.</title>
        <authorList>
            <person name="Zhang G."/>
            <person name="Wei Q."/>
            <person name="Cai L."/>
        </authorList>
    </citation>
    <scope>NUCLEOTIDE SEQUENCE</scope>
    <source>
        <strain evidence="10">E7-10</strain>
    </source>
</reference>
<evidence type="ECO:0000256" key="1">
    <source>
        <dbReference type="ARBA" id="ARBA00022500"/>
    </source>
</evidence>
<feature type="domain" description="Methyl-accepting transducer" evidence="7">
    <location>
        <begin position="467"/>
        <end position="696"/>
    </location>
</feature>
<keyword evidence="6" id="KW-1133">Transmembrane helix</keyword>
<dbReference type="SMART" id="SM00283">
    <property type="entry name" value="MA"/>
    <property type="match status" value="1"/>
</dbReference>
<feature type="domain" description="HAMP" evidence="8">
    <location>
        <begin position="336"/>
        <end position="389"/>
    </location>
</feature>
<gene>
    <name evidence="10" type="ORF">OOZ53_02940</name>
</gene>
<evidence type="ECO:0000259" key="9">
    <source>
        <dbReference type="PROSITE" id="PS50906"/>
    </source>
</evidence>
<dbReference type="SUPFAM" id="SSF58104">
    <property type="entry name" value="Methyl-accepting chemotaxis protein (MCP) signaling domain"/>
    <property type="match status" value="1"/>
</dbReference>
<organism evidence="10 11">
    <name type="scientific">Hoeflea poritis</name>
    <dbReference type="NCBI Taxonomy" id="2993659"/>
    <lineage>
        <taxon>Bacteria</taxon>
        <taxon>Pseudomonadati</taxon>
        <taxon>Pseudomonadota</taxon>
        <taxon>Alphaproteobacteria</taxon>
        <taxon>Hyphomicrobiales</taxon>
        <taxon>Rhizobiaceae</taxon>
        <taxon>Hoeflea</taxon>
    </lineage>
</organism>
<dbReference type="SMART" id="SM00304">
    <property type="entry name" value="HAMP"/>
    <property type="match status" value="2"/>
</dbReference>
<feature type="transmembrane region" description="Helical" evidence="6">
    <location>
        <begin position="12"/>
        <end position="34"/>
    </location>
</feature>
<dbReference type="Pfam" id="PF00015">
    <property type="entry name" value="MCPsignal"/>
    <property type="match status" value="1"/>
</dbReference>
<dbReference type="Gene3D" id="6.10.340.10">
    <property type="match status" value="1"/>
</dbReference>
<feature type="compositionally biased region" description="Basic and acidic residues" evidence="5">
    <location>
        <begin position="729"/>
        <end position="738"/>
    </location>
</feature>
<sequence>MIEKFNNLNISARLMVGTVVTALGLLLFAAQLTYQQFGNVTELRKAGDLVSLMPEVGQLVHELQKERGRSAGFISSKGASFADALPEQRVETDRVLKHTVDALDGFRFGRFEPSLEESVQQSRKMLAELAGVRNSVDGFSLTVPQMAKYYTGTIVALLEIAHELELASHNDQVSKSMISYYNFLFGKEYAGRERAMGAVGFGAGEFAPAIYDNLIRFIQSQNIYFGNFKNLASAELQALNDRVVSGPVVQEVDRMRQIAIDSLQTADMQGVTAQQWFAATTDRIDLMKKVEDALVVSMGQVVSGLIWSAWVALAINTLLTIIVLVLGGFMMLVVSRSITAPVASLTESMKELSEGNNDVQIDGAERKDELGVMARALQVFKDAAIDKIELEKDAEEQRLKAEQERKRISDQLAHAVEQVGTALGRLAEGDLTAHIGAELAAEYDKTKQDFNVAAARLHEALGAVASSAREIRSSTEAIAQASEDMSRRTESQAASLEETAAAVAQISQNMKATLGSATKAREIAEGAKDRATEGRKVVGSAIDSMQDIENAANKMNEIIGVIDEIAFQTSLLALNAGVEAARAGDAGKGFAVVASEVRALAQRSADESSQIKELISNSSSSIENGADLVRRTGTVLEAIVKEVGDVDEVVTDIFSGAEDQQTSIDEINSAINQLDQATQQNAAMAEQATAATRMLSDESDQLVDLIGQFVTDKSSTGPVAGGQHYPGQADDRQTALAG</sequence>
<evidence type="ECO:0000259" key="8">
    <source>
        <dbReference type="PROSITE" id="PS50885"/>
    </source>
</evidence>
<dbReference type="InterPro" id="IPR010910">
    <property type="entry name" value="Nitrate/nitrite_sensing_bac"/>
</dbReference>
<dbReference type="PROSITE" id="PS50885">
    <property type="entry name" value="HAMP"/>
    <property type="match status" value="2"/>
</dbReference>
<dbReference type="Pfam" id="PF00672">
    <property type="entry name" value="HAMP"/>
    <property type="match status" value="1"/>
</dbReference>
<accession>A0ABT4VHY8</accession>
<dbReference type="InterPro" id="IPR013587">
    <property type="entry name" value="Nitrate/nitrite_sensing"/>
</dbReference>
<evidence type="ECO:0000256" key="6">
    <source>
        <dbReference type="SAM" id="Phobius"/>
    </source>
</evidence>
<dbReference type="InterPro" id="IPR051310">
    <property type="entry name" value="MCP_chemotaxis"/>
</dbReference>
<dbReference type="CDD" id="cd11386">
    <property type="entry name" value="MCP_signal"/>
    <property type="match status" value="1"/>
</dbReference>